<feature type="region of interest" description="Disordered" evidence="1">
    <location>
        <begin position="39"/>
        <end position="63"/>
    </location>
</feature>
<keyword evidence="3" id="KW-1185">Reference proteome</keyword>
<sequence>MNHTTDTPTTQFPHPTFTTAAAMFEEDDEDEHVFGLSGTFEPALDGAESTSLEGDHMLDDDDQDELFRPSFRDAAHVFTTNALPADLMLQTDSFESNVFESQGKAPVFVLDKGLPGMDLMSHKGFVSSTTPFSPLSPSSYRTNIEVPQKTQWNDFFSVNPTFTSHESPVKIMDTLKAALTGLNCEFEVVQQWSINASCLLVAEELAFSVNLYKIQEATVQYEIEFVFRLGDQLIFTEFTDAIRARCSEVDDDSVLALLAKTMDPWMDATQDLSGRRYSIKEKEASTLIQEINCDYLHTETLYEVAKSIKNHCRHKGNRRLFLQTDRANFVKGLKWMLNDSDQLARFALFVLLQFSKDEEECTNFFSTPYEKSSFSLLLDALLTREHGPRGLCAKFTSSMVEDVRRSALFA</sequence>
<comment type="caution">
    <text evidence="2">The sequence shown here is derived from an EMBL/GenBank/DDBJ whole genome shotgun (WGS) entry which is preliminary data.</text>
</comment>
<dbReference type="EMBL" id="SPLM01000146">
    <property type="protein sequence ID" value="TMW56075.1"/>
    <property type="molecule type" value="Genomic_DNA"/>
</dbReference>
<name>A0A8K1C461_PYTOL</name>
<accession>A0A8K1C461</accession>
<dbReference type="OrthoDB" id="111650at2759"/>
<evidence type="ECO:0000313" key="2">
    <source>
        <dbReference type="EMBL" id="TMW56075.1"/>
    </source>
</evidence>
<dbReference type="AlphaFoldDB" id="A0A8K1C461"/>
<dbReference type="Proteomes" id="UP000794436">
    <property type="component" value="Unassembled WGS sequence"/>
</dbReference>
<gene>
    <name evidence="2" type="ORF">Poli38472_008723</name>
</gene>
<protein>
    <submittedName>
        <fullName evidence="2">Uncharacterized protein</fullName>
    </submittedName>
</protein>
<evidence type="ECO:0000313" key="3">
    <source>
        <dbReference type="Proteomes" id="UP000794436"/>
    </source>
</evidence>
<evidence type="ECO:0000256" key="1">
    <source>
        <dbReference type="SAM" id="MobiDB-lite"/>
    </source>
</evidence>
<proteinExistence type="predicted"/>
<organism evidence="2 3">
    <name type="scientific">Pythium oligandrum</name>
    <name type="common">Mycoparasitic fungus</name>
    <dbReference type="NCBI Taxonomy" id="41045"/>
    <lineage>
        <taxon>Eukaryota</taxon>
        <taxon>Sar</taxon>
        <taxon>Stramenopiles</taxon>
        <taxon>Oomycota</taxon>
        <taxon>Peronosporomycetes</taxon>
        <taxon>Pythiales</taxon>
        <taxon>Pythiaceae</taxon>
        <taxon>Pythium</taxon>
    </lineage>
</organism>
<reference evidence="2" key="1">
    <citation type="submission" date="2019-03" db="EMBL/GenBank/DDBJ databases">
        <title>Long read genome sequence of the mycoparasitic Pythium oligandrum ATCC 38472 isolated from sugarbeet rhizosphere.</title>
        <authorList>
            <person name="Gaulin E."/>
        </authorList>
    </citation>
    <scope>NUCLEOTIDE SEQUENCE</scope>
    <source>
        <strain evidence="2">ATCC 38472_TT</strain>
    </source>
</reference>